<evidence type="ECO:0000259" key="3">
    <source>
        <dbReference type="PROSITE" id="PS51186"/>
    </source>
</evidence>
<proteinExistence type="predicted"/>
<dbReference type="Gene3D" id="3.40.630.30">
    <property type="match status" value="1"/>
</dbReference>
<dbReference type="InterPro" id="IPR050832">
    <property type="entry name" value="Bact_Acetyltransf"/>
</dbReference>
<dbReference type="PROSITE" id="PS51186">
    <property type="entry name" value="GNAT"/>
    <property type="match status" value="1"/>
</dbReference>
<feature type="domain" description="N-acetyltransferase" evidence="3">
    <location>
        <begin position="3"/>
        <end position="151"/>
    </location>
</feature>
<keyword evidence="1 4" id="KW-0808">Transferase</keyword>
<protein>
    <submittedName>
        <fullName evidence="4">N-acetyltransferase</fullName>
        <ecNumber evidence="4">2.3.1.-</ecNumber>
    </submittedName>
</protein>
<reference evidence="4" key="1">
    <citation type="submission" date="2023-07" db="EMBL/GenBank/DDBJ databases">
        <title>Degradation of tert-butanol by M. austroafricanum TBA100.</title>
        <authorList>
            <person name="Helbich S."/>
            <person name="Vainshtein Y."/>
        </authorList>
    </citation>
    <scope>NUCLEOTIDE SEQUENCE</scope>
    <source>
        <strain evidence="4">TBA100</strain>
    </source>
</reference>
<name>A0ABT8HE19_MYCAO</name>
<comment type="caution">
    <text evidence="4">The sequence shown here is derived from an EMBL/GenBank/DDBJ whole genome shotgun (WGS) entry which is preliminary data.</text>
</comment>
<keyword evidence="5" id="KW-1185">Reference proteome</keyword>
<dbReference type="EMBL" id="JAUHTC010000049">
    <property type="protein sequence ID" value="MDN4519013.1"/>
    <property type="molecule type" value="Genomic_DNA"/>
</dbReference>
<dbReference type="SUPFAM" id="SSF55729">
    <property type="entry name" value="Acyl-CoA N-acyltransferases (Nat)"/>
    <property type="match status" value="1"/>
</dbReference>
<evidence type="ECO:0000256" key="2">
    <source>
        <dbReference type="ARBA" id="ARBA00023315"/>
    </source>
</evidence>
<accession>A0ABT8HE19</accession>
<dbReference type="InterPro" id="IPR000182">
    <property type="entry name" value="GNAT_dom"/>
</dbReference>
<dbReference type="Pfam" id="PF13508">
    <property type="entry name" value="Acetyltransf_7"/>
    <property type="match status" value="1"/>
</dbReference>
<sequence length="174" mass="18072">MSIAIRDEQESDIAAIRALTLQAFADVPQSRQTEAAVIDALRAAGALTLSLVAVEGGDIVGHVAVSPLSIDGDAGPGWYGGGPLSVRPDRQRAGIGTALIRAVFERLRGNGARGAVVVGDPRYYERFGFRQATTLALPDVPAENLLVLALDGQCPTGTVAFHPAFGVEDTTPPA</sequence>
<keyword evidence="2 4" id="KW-0012">Acyltransferase</keyword>
<evidence type="ECO:0000256" key="1">
    <source>
        <dbReference type="ARBA" id="ARBA00022679"/>
    </source>
</evidence>
<dbReference type="InterPro" id="IPR016181">
    <property type="entry name" value="Acyl_CoA_acyltransferase"/>
</dbReference>
<dbReference type="PANTHER" id="PTHR43877">
    <property type="entry name" value="AMINOALKYLPHOSPHONATE N-ACETYLTRANSFERASE-RELATED-RELATED"/>
    <property type="match status" value="1"/>
</dbReference>
<dbReference type="GO" id="GO:0016746">
    <property type="term" value="F:acyltransferase activity"/>
    <property type="evidence" value="ECO:0007669"/>
    <property type="project" value="UniProtKB-KW"/>
</dbReference>
<dbReference type="Proteomes" id="UP001172687">
    <property type="component" value="Unassembled WGS sequence"/>
</dbReference>
<dbReference type="EC" id="2.3.1.-" evidence="4"/>
<dbReference type="CDD" id="cd04301">
    <property type="entry name" value="NAT_SF"/>
    <property type="match status" value="1"/>
</dbReference>
<organism evidence="4 5">
    <name type="scientific">Mycolicibacterium austroafricanum</name>
    <name type="common">Mycobacterium austroafricanum</name>
    <dbReference type="NCBI Taxonomy" id="39687"/>
    <lineage>
        <taxon>Bacteria</taxon>
        <taxon>Bacillati</taxon>
        <taxon>Actinomycetota</taxon>
        <taxon>Actinomycetes</taxon>
        <taxon>Mycobacteriales</taxon>
        <taxon>Mycobacteriaceae</taxon>
        <taxon>Mycolicibacterium</taxon>
    </lineage>
</organism>
<gene>
    <name evidence="4" type="ORF">QYF68_14430</name>
</gene>
<evidence type="ECO:0000313" key="5">
    <source>
        <dbReference type="Proteomes" id="UP001172687"/>
    </source>
</evidence>
<evidence type="ECO:0000313" key="4">
    <source>
        <dbReference type="EMBL" id="MDN4519013.1"/>
    </source>
</evidence>
<dbReference type="RefSeq" id="WP_208672840.1">
    <property type="nucleotide sequence ID" value="NZ_CP070380.1"/>
</dbReference>